<dbReference type="Pfam" id="PF03040">
    <property type="entry name" value="CemA"/>
    <property type="match status" value="1"/>
</dbReference>
<accession>A0A3G5CPK7</accession>
<evidence type="ECO:0000256" key="5">
    <source>
        <dbReference type="ARBA" id="ARBA00022989"/>
    </source>
</evidence>
<keyword evidence="7 9" id="KW-0472">Membrane</keyword>
<gene>
    <name evidence="9 10" type="primary">cemA</name>
</gene>
<evidence type="ECO:0000256" key="3">
    <source>
        <dbReference type="ARBA" id="ARBA00022692"/>
    </source>
</evidence>
<organism evidence="10">
    <name type="scientific">Onychium japonicum</name>
    <name type="common">Japanese claw fern</name>
    <name type="synonym">Carrot fern</name>
    <dbReference type="NCBI Taxonomy" id="32172"/>
    <lineage>
        <taxon>Eukaryota</taxon>
        <taxon>Viridiplantae</taxon>
        <taxon>Streptophyta</taxon>
        <taxon>Embryophyta</taxon>
        <taxon>Tracheophyta</taxon>
        <taxon>Polypodiopsida</taxon>
        <taxon>Polypodiidae</taxon>
        <taxon>Polypodiales</taxon>
        <taxon>Pteridineae</taxon>
        <taxon>Pteridaceae</taxon>
        <taxon>Pteridoideae</taxon>
        <taxon>Onychium</taxon>
    </lineage>
</organism>
<dbReference type="InterPro" id="IPR004282">
    <property type="entry name" value="CemA"/>
</dbReference>
<reference evidence="10" key="1">
    <citation type="journal article" date="2018" name="Genome Biol. Evol.">
        <title>Mobile Elements Shape Plastome Evolution in Ferns.</title>
        <authorList>
            <person name="Robison T.A."/>
            <person name="Grusz A.L."/>
            <person name="Wolf P.G."/>
            <person name="Mower J.P."/>
            <person name="Fauskee B.D."/>
            <person name="Sosa K."/>
            <person name="Schuettpelz E.L."/>
        </authorList>
    </citation>
    <scope>NUCLEOTIDE SEQUENCE</scope>
</reference>
<dbReference type="PANTHER" id="PTHR33650:SF2">
    <property type="entry name" value="CHLOROPLAST ENVELOPE MEMBRANE PROTEIN"/>
    <property type="match status" value="1"/>
</dbReference>
<keyword evidence="6 9" id="KW-0406">Ion transport</keyword>
<keyword evidence="4 9" id="KW-0375">Hydrogen ion transport</keyword>
<dbReference type="HAMAP" id="MF_01308">
    <property type="entry name" value="CemA_PxcA"/>
    <property type="match status" value="1"/>
</dbReference>
<protein>
    <recommendedName>
        <fullName evidence="9">Potassium/proton antiporter CemA</fullName>
    </recommendedName>
    <alternativeName>
        <fullName evidence="9">Chloroplast envelope membrane protein A</fullName>
        <shortName evidence="9">CemA</shortName>
    </alternativeName>
</protein>
<name>A0A3G5CPK7_ONYJA</name>
<evidence type="ECO:0000256" key="4">
    <source>
        <dbReference type="ARBA" id="ARBA00022781"/>
    </source>
</evidence>
<keyword evidence="2 9" id="KW-0813">Transport</keyword>
<comment type="catalytic activity">
    <reaction evidence="9">
        <text>K(+)(in) + H(+)(out) = K(+)(out) + H(+)(in)</text>
        <dbReference type="Rhea" id="RHEA:29467"/>
        <dbReference type="ChEBI" id="CHEBI:15378"/>
        <dbReference type="ChEBI" id="CHEBI:29103"/>
    </reaction>
</comment>
<keyword evidence="5 9" id="KW-1133">Transmembrane helix</keyword>
<feature type="transmembrane region" description="Helical" evidence="9">
    <location>
        <begin position="384"/>
        <end position="405"/>
    </location>
</feature>
<evidence type="ECO:0000313" key="10">
    <source>
        <dbReference type="EMBL" id="AYW14789.1"/>
    </source>
</evidence>
<comment type="function">
    <text evidence="9">Contributes to K(+)/H(+) antiport activity by supporting proton efflux to control proton extrusion and homeostasis in chloroplasts in a light-dependent manner to modulate photosynthesis. Prevents excessive induction of non-photochemical quenching (NPQ) under continuous-light conditions. Indirectly promotes efficient inorganic carbon uptake into chloroplasts.</text>
</comment>
<keyword evidence="9" id="KW-0630">Potassium</keyword>
<dbReference type="AlphaFoldDB" id="A0A3G5CPK7"/>
<evidence type="ECO:0000256" key="8">
    <source>
        <dbReference type="ARBA" id="ARBA00043980"/>
    </source>
</evidence>
<dbReference type="RefSeq" id="YP_009548243.1">
    <property type="nucleotide sequence ID" value="NC_040205.1"/>
</dbReference>
<geneLocation type="chloroplast" evidence="10"/>
<keyword evidence="9" id="KW-0050">Antiport</keyword>
<keyword evidence="10" id="KW-0150">Chloroplast</keyword>
<proteinExistence type="inferred from homology"/>
<evidence type="ECO:0000256" key="1">
    <source>
        <dbReference type="ARBA" id="ARBA00004141"/>
    </source>
</evidence>
<dbReference type="GO" id="GO:0015297">
    <property type="term" value="F:antiporter activity"/>
    <property type="evidence" value="ECO:0007669"/>
    <property type="project" value="UniProtKB-KW"/>
</dbReference>
<evidence type="ECO:0000256" key="6">
    <source>
        <dbReference type="ARBA" id="ARBA00023065"/>
    </source>
</evidence>
<comment type="subcellular location">
    <subcellularLocation>
        <location evidence="1">Membrane</location>
        <topology evidence="1">Multi-pass membrane protein</topology>
    </subcellularLocation>
    <subcellularLocation>
        <location evidence="9">Plastid</location>
        <location evidence="9">Chloroplast inner membrane</location>
        <topology evidence="9">Multi-pass membrane protein</topology>
    </subcellularLocation>
</comment>
<dbReference type="GO" id="GO:0009706">
    <property type="term" value="C:chloroplast inner membrane"/>
    <property type="evidence" value="ECO:0007669"/>
    <property type="project" value="UniProtKB-SubCell"/>
</dbReference>
<feature type="transmembrane region" description="Helical" evidence="9">
    <location>
        <begin position="426"/>
        <end position="446"/>
    </location>
</feature>
<comment type="similarity">
    <text evidence="8 9">Belongs to the CemA family.</text>
</comment>
<keyword evidence="9" id="KW-1001">Plastid inner membrane</keyword>
<evidence type="ECO:0000256" key="9">
    <source>
        <dbReference type="HAMAP-Rule" id="MF_01308"/>
    </source>
</evidence>
<feature type="transmembrane region" description="Helical" evidence="9">
    <location>
        <begin position="466"/>
        <end position="487"/>
    </location>
</feature>
<dbReference type="GO" id="GO:0006813">
    <property type="term" value="P:potassium ion transport"/>
    <property type="evidence" value="ECO:0007669"/>
    <property type="project" value="UniProtKB-UniRule"/>
</dbReference>
<sequence length="507" mass="58517">MHCCHWKQKILRWFFNTPHRSSDRAYEASKNVQPDSLFFVELKQFSPTAKDSSRSRSAFGIATSGKSRYIICCSLLEHRISLLLLGIQKYSIIFFWTKFLWPSPIKRCGSYPHYTKNYSVENCLDTPLHKPLDTLISQDIFSGSCSNSYMDYEVGNRRRGLIGLSNHELGGDSTSASKRISNKLKNLQKMNRKLAWIEATSNEFDFWGRLCHRQIFSFQTNKKLIEKSLNCELANSRDSPAAYEPINLVPRSVTRTLARFKAELTNQSSVLVHNDFDLAKNQASASLQYVGLSLFLPLLLREAIKNWFMEPWIRSWWNKFQIQLFLNSLQEEKALKQLRETESLLWLDGVIGNFADTQLQNFDVDACDETTRLAITYNELTIHLLLQLVTNAISIGILFLFFLSGRKRLAVSNSWVQESFYSLNDTMKAFFILLLTDLCVGFHSPHGWEIIVGSFFEQCGLIPNKYVIPCFVSTFPVILDTVFKYWIFRHLNRASPSIVATYHTMSE</sequence>
<dbReference type="PANTHER" id="PTHR33650">
    <property type="entry name" value="CHLOROPLAST ENVELOPE MEMBRANE PROTEIN-RELATED"/>
    <property type="match status" value="1"/>
</dbReference>
<keyword evidence="3 9" id="KW-0812">Transmembrane</keyword>
<evidence type="ECO:0000256" key="2">
    <source>
        <dbReference type="ARBA" id="ARBA00022448"/>
    </source>
</evidence>
<keyword evidence="9" id="KW-0633">Potassium transport</keyword>
<keyword evidence="10" id="KW-0934">Plastid</keyword>
<evidence type="ECO:0000256" key="7">
    <source>
        <dbReference type="ARBA" id="ARBA00023136"/>
    </source>
</evidence>
<dbReference type="EMBL" id="MH173069">
    <property type="protein sequence ID" value="AYW14789.1"/>
    <property type="molecule type" value="Genomic_DNA"/>
</dbReference>
<dbReference type="GeneID" id="38745710"/>
<dbReference type="GO" id="GO:0015078">
    <property type="term" value="F:proton transmembrane transporter activity"/>
    <property type="evidence" value="ECO:0007669"/>
    <property type="project" value="UniProtKB-UniRule"/>
</dbReference>